<comment type="caution">
    <text evidence="3">The sequence shown here is derived from an EMBL/GenBank/DDBJ whole genome shotgun (WGS) entry which is preliminary data.</text>
</comment>
<dbReference type="InterPro" id="IPR002869">
    <property type="entry name" value="Pyrv_flavodox_OxRed_cen"/>
</dbReference>
<dbReference type="AlphaFoldDB" id="A0A926D270"/>
<dbReference type="GO" id="GO:0016903">
    <property type="term" value="F:oxidoreductase activity, acting on the aldehyde or oxo group of donors"/>
    <property type="evidence" value="ECO:0007669"/>
    <property type="project" value="InterPro"/>
</dbReference>
<dbReference type="Proteomes" id="UP000654279">
    <property type="component" value="Unassembled WGS sequence"/>
</dbReference>
<dbReference type="Gene3D" id="3.40.920.10">
    <property type="entry name" value="Pyruvate-ferredoxin oxidoreductase, PFOR, domain III"/>
    <property type="match status" value="1"/>
</dbReference>
<dbReference type="Pfam" id="PF01558">
    <property type="entry name" value="POR"/>
    <property type="match status" value="1"/>
</dbReference>
<evidence type="ECO:0000313" key="4">
    <source>
        <dbReference type="Proteomes" id="UP000654279"/>
    </source>
</evidence>
<feature type="domain" description="Pyruvate/ketoisovalerate oxidoreductase catalytic" evidence="2">
    <location>
        <begin position="12"/>
        <end position="189"/>
    </location>
</feature>
<dbReference type="NCBIfam" id="NF005325">
    <property type="entry name" value="PRK06853.1-5"/>
    <property type="match status" value="1"/>
</dbReference>
<sequence>MKNLDILIVGVGGQGTLLASRILGQLALQMGLDAKVSEVHGMAQRGGSVVTYVRMGENIASPMIEEGGADYILAMEKLEAARWLNHLKKDGALVVNDQEIAPMPVIMGKMAYPEGLEEQFAAYGVKVTKVDAFKIAVELGNQRAFNCVLMGVLARSMPFAKEEWLKAVEVCVPPKTIALNQQAFLKGYELGE</sequence>
<dbReference type="EMBL" id="JACRSO010000006">
    <property type="protein sequence ID" value="MBC8530152.1"/>
    <property type="molecule type" value="Genomic_DNA"/>
</dbReference>
<dbReference type="InterPro" id="IPR052198">
    <property type="entry name" value="IorB_Oxidoreductase"/>
</dbReference>
<organism evidence="3 4">
    <name type="scientific">Luoshenia tenuis</name>
    <dbReference type="NCBI Taxonomy" id="2763654"/>
    <lineage>
        <taxon>Bacteria</taxon>
        <taxon>Bacillati</taxon>
        <taxon>Bacillota</taxon>
        <taxon>Clostridia</taxon>
        <taxon>Christensenellales</taxon>
        <taxon>Christensenellaceae</taxon>
        <taxon>Luoshenia</taxon>
    </lineage>
</organism>
<dbReference type="PANTHER" id="PTHR43854">
    <property type="entry name" value="INDOLEPYRUVATE OXIDOREDUCTASE SUBUNIT IORB"/>
    <property type="match status" value="1"/>
</dbReference>
<reference evidence="3" key="1">
    <citation type="submission" date="2020-08" db="EMBL/GenBank/DDBJ databases">
        <title>Genome public.</title>
        <authorList>
            <person name="Liu C."/>
            <person name="Sun Q."/>
        </authorList>
    </citation>
    <scope>NUCLEOTIDE SEQUENCE</scope>
    <source>
        <strain evidence="3">NSJ-44</strain>
    </source>
</reference>
<evidence type="ECO:0000313" key="3">
    <source>
        <dbReference type="EMBL" id="MBC8530152.1"/>
    </source>
</evidence>
<dbReference type="InterPro" id="IPR019752">
    <property type="entry name" value="Pyrv/ketoisovalerate_OxRed_cat"/>
</dbReference>
<keyword evidence="4" id="KW-1185">Reference proteome</keyword>
<dbReference type="RefSeq" id="WP_147518839.1">
    <property type="nucleotide sequence ID" value="NZ_JACRSO010000006.1"/>
</dbReference>
<gene>
    <name evidence="3" type="ORF">H8699_11985</name>
</gene>
<dbReference type="SUPFAM" id="SSF53323">
    <property type="entry name" value="Pyruvate-ferredoxin oxidoreductase, PFOR, domain III"/>
    <property type="match status" value="1"/>
</dbReference>
<keyword evidence="1" id="KW-0560">Oxidoreductase</keyword>
<accession>A0A926D270</accession>
<name>A0A926D270_9FIRM</name>
<evidence type="ECO:0000259" key="2">
    <source>
        <dbReference type="Pfam" id="PF01558"/>
    </source>
</evidence>
<proteinExistence type="predicted"/>
<evidence type="ECO:0000256" key="1">
    <source>
        <dbReference type="ARBA" id="ARBA00023002"/>
    </source>
</evidence>
<protein>
    <submittedName>
        <fullName evidence="3">Indolepyruvate oxidoreductase subunit beta</fullName>
    </submittedName>
</protein>
<dbReference type="PANTHER" id="PTHR43854:SF1">
    <property type="entry name" value="INDOLEPYRUVATE OXIDOREDUCTASE SUBUNIT IORB"/>
    <property type="match status" value="1"/>
</dbReference>